<dbReference type="OrthoDB" id="9802066at2"/>
<keyword evidence="3" id="KW-1185">Reference proteome</keyword>
<name>A0A4Y9L8V9_9BRAD</name>
<dbReference type="Proteomes" id="UP000298225">
    <property type="component" value="Unassembled WGS sequence"/>
</dbReference>
<dbReference type="InterPro" id="IPR006675">
    <property type="entry name" value="HDIG_dom"/>
</dbReference>
<organism evidence="2 3">
    <name type="scientific">Bradyrhizobium frederickii</name>
    <dbReference type="NCBI Taxonomy" id="2560054"/>
    <lineage>
        <taxon>Bacteria</taxon>
        <taxon>Pseudomonadati</taxon>
        <taxon>Pseudomonadota</taxon>
        <taxon>Alphaproteobacteria</taxon>
        <taxon>Hyphomicrobiales</taxon>
        <taxon>Nitrobacteraceae</taxon>
        <taxon>Bradyrhizobium</taxon>
    </lineage>
</organism>
<sequence>MQHAPTRSGPIDSDGGIRQTRTDRPFLHVLADTSDKLSGICSILDEKFTIAGERLDADSRLSQTPAAIVIRAELRDVDNIAAIKKRASKLAKARKRIFLLDHASHVCISQAYALGATLVLSGTISRTRLLAALADPAGGVSASSGNTSQPDNAVETAATAIASMFTAMTLGQPLDVEGTKQAGRQIADRITQHGLTEWLMTVRRHHEGTYQHCLLVTGVAIDFGLSLGVGRADLERLYSAAMFHDIGKAQIPLAILDKPGRLDAAERALIETHPAAGYEFLKGHDGISPEILDAVRHHHEYLDGSGYPDTLCAESIGDIVRILTISDIFAALIEHRHYKPTMPRADAYDILCGMNGKLEKALVRSFKQVALTR</sequence>
<dbReference type="RefSeq" id="WP_126258371.1">
    <property type="nucleotide sequence ID" value="NZ_SPQU01000006.1"/>
</dbReference>
<evidence type="ECO:0000313" key="2">
    <source>
        <dbReference type="EMBL" id="TFV38804.1"/>
    </source>
</evidence>
<evidence type="ECO:0000259" key="1">
    <source>
        <dbReference type="PROSITE" id="PS51832"/>
    </source>
</evidence>
<dbReference type="InterPro" id="IPR003607">
    <property type="entry name" value="HD/PDEase_dom"/>
</dbReference>
<dbReference type="Pfam" id="PF13487">
    <property type="entry name" value="HD_5"/>
    <property type="match status" value="1"/>
</dbReference>
<dbReference type="GO" id="GO:0008081">
    <property type="term" value="F:phosphoric diester hydrolase activity"/>
    <property type="evidence" value="ECO:0007669"/>
    <property type="project" value="UniProtKB-ARBA"/>
</dbReference>
<accession>A0A4Y9L8V9</accession>
<dbReference type="PROSITE" id="PS51832">
    <property type="entry name" value="HD_GYP"/>
    <property type="match status" value="1"/>
</dbReference>
<gene>
    <name evidence="2" type="ORF">E4K66_15680</name>
</gene>
<dbReference type="Gene3D" id="1.10.3210.10">
    <property type="entry name" value="Hypothetical protein af1432"/>
    <property type="match status" value="1"/>
</dbReference>
<feature type="domain" description="HD-GYP" evidence="1">
    <location>
        <begin position="187"/>
        <end position="373"/>
    </location>
</feature>
<dbReference type="NCBIfam" id="TIGR00277">
    <property type="entry name" value="HDIG"/>
    <property type="match status" value="1"/>
</dbReference>
<dbReference type="PANTHER" id="PTHR43155:SF2">
    <property type="entry name" value="CYCLIC DI-GMP PHOSPHODIESTERASE PA4108"/>
    <property type="match status" value="1"/>
</dbReference>
<dbReference type="SUPFAM" id="SSF109604">
    <property type="entry name" value="HD-domain/PDEase-like"/>
    <property type="match status" value="1"/>
</dbReference>
<dbReference type="CDD" id="cd00077">
    <property type="entry name" value="HDc"/>
    <property type="match status" value="1"/>
</dbReference>
<dbReference type="PANTHER" id="PTHR43155">
    <property type="entry name" value="CYCLIC DI-GMP PHOSPHODIESTERASE PA4108-RELATED"/>
    <property type="match status" value="1"/>
</dbReference>
<dbReference type="InterPro" id="IPR037522">
    <property type="entry name" value="HD_GYP_dom"/>
</dbReference>
<evidence type="ECO:0000313" key="3">
    <source>
        <dbReference type="Proteomes" id="UP000298225"/>
    </source>
</evidence>
<reference evidence="2 3" key="1">
    <citation type="submission" date="2019-03" db="EMBL/GenBank/DDBJ databases">
        <title>Bradyrhizobium strains diversity isolated from Chamaecrista fasciculata.</title>
        <authorList>
            <person name="Urquiaga M.C.O."/>
            <person name="Hungria M."/>
            <person name="Delamuta J.R.M."/>
        </authorList>
    </citation>
    <scope>NUCLEOTIDE SEQUENCE [LARGE SCALE GENOMIC DNA]</scope>
    <source>
        <strain evidence="2 3">CNPSo 3424</strain>
    </source>
</reference>
<dbReference type="AlphaFoldDB" id="A0A4Y9L8V9"/>
<dbReference type="SMART" id="SM00471">
    <property type="entry name" value="HDc"/>
    <property type="match status" value="1"/>
</dbReference>
<proteinExistence type="predicted"/>
<dbReference type="EMBL" id="SPQU01000006">
    <property type="protein sequence ID" value="TFV38804.1"/>
    <property type="molecule type" value="Genomic_DNA"/>
</dbReference>
<comment type="caution">
    <text evidence="2">The sequence shown here is derived from an EMBL/GenBank/DDBJ whole genome shotgun (WGS) entry which is preliminary data.</text>
</comment>
<protein>
    <submittedName>
        <fullName evidence="2">HD domain-containing protein</fullName>
    </submittedName>
</protein>